<dbReference type="Gene3D" id="1.10.287.950">
    <property type="entry name" value="Methyl-accepting chemotaxis protein"/>
    <property type="match status" value="1"/>
</dbReference>
<keyword evidence="1 2" id="KW-0807">Transducer</keyword>
<feature type="transmembrane region" description="Helical" evidence="3">
    <location>
        <begin position="6"/>
        <end position="22"/>
    </location>
</feature>
<dbReference type="PROSITE" id="PS50111">
    <property type="entry name" value="CHEMOTAXIS_TRANSDUC_2"/>
    <property type="match status" value="1"/>
</dbReference>
<dbReference type="GO" id="GO:0007165">
    <property type="term" value="P:signal transduction"/>
    <property type="evidence" value="ECO:0007669"/>
    <property type="project" value="UniProtKB-KW"/>
</dbReference>
<keyword evidence="6" id="KW-1185">Reference proteome</keyword>
<dbReference type="STRING" id="1121301.SAMN02745912_02209"/>
<dbReference type="Proteomes" id="UP000184465">
    <property type="component" value="Unassembled WGS sequence"/>
</dbReference>
<organism evidence="5 6">
    <name type="scientific">Paramaledivibacter caminithermalis (strain DSM 15212 / CIP 107654 / DViRD3)</name>
    <name type="common">Clostridium caminithermale</name>
    <dbReference type="NCBI Taxonomy" id="1121301"/>
    <lineage>
        <taxon>Bacteria</taxon>
        <taxon>Bacillati</taxon>
        <taxon>Bacillota</taxon>
        <taxon>Clostridia</taxon>
        <taxon>Peptostreptococcales</taxon>
        <taxon>Caminicellaceae</taxon>
        <taxon>Paramaledivibacter</taxon>
    </lineage>
</organism>
<protein>
    <submittedName>
        <fullName evidence="5">Methyl-accepting chemotaxis protein</fullName>
    </submittedName>
</protein>
<sequence length="389" mass="43150">MNNSLLMVLGIGIGFFVDRLWISKKVLRPLSKLENAINRINKFDFSSATKEELQPLIMNNDRISKLAGAIFKAQETFSQLHNRLKEISAGIEDNAIVINKFIDNINQYSMNTLATTEELSSSIEGTAASSQQISATTEKINRDIENIAKKALEGSELSNKINDRANKFKQNAINSQKDSTKIYNKVGDELLKSIEESKKVSKIDELASNILDIAERTNLLSLNAAIEAARAGEAGRGFSVVAEEIKKLSEQTSKTVVNIQNIINIVNYSVNNLSNNASQMLNFFEKKVANDYKTMIDISEKYNNDAGLIHELMTTFSEASNKFSQSMNTISTSIGQVTNAIVDESKGIEDIAIKNDNLVSEVLEIQNISLKNIDMIQVLKELISSIEIK</sequence>
<dbReference type="RefSeq" id="WP_073149821.1">
    <property type="nucleotide sequence ID" value="NZ_FRAG01000025.1"/>
</dbReference>
<evidence type="ECO:0000259" key="4">
    <source>
        <dbReference type="PROSITE" id="PS50111"/>
    </source>
</evidence>
<proteinExistence type="predicted"/>
<dbReference type="SMART" id="SM00283">
    <property type="entry name" value="MA"/>
    <property type="match status" value="1"/>
</dbReference>
<keyword evidence="3" id="KW-0812">Transmembrane</keyword>
<evidence type="ECO:0000313" key="6">
    <source>
        <dbReference type="Proteomes" id="UP000184465"/>
    </source>
</evidence>
<keyword evidence="3" id="KW-1133">Transmembrane helix</keyword>
<feature type="domain" description="Methyl-accepting transducer" evidence="4">
    <location>
        <begin position="101"/>
        <end position="352"/>
    </location>
</feature>
<dbReference type="PANTHER" id="PTHR32089:SF112">
    <property type="entry name" value="LYSOZYME-LIKE PROTEIN-RELATED"/>
    <property type="match status" value="1"/>
</dbReference>
<dbReference type="EMBL" id="FRAG01000025">
    <property type="protein sequence ID" value="SHK08999.1"/>
    <property type="molecule type" value="Genomic_DNA"/>
</dbReference>
<evidence type="ECO:0000256" key="3">
    <source>
        <dbReference type="SAM" id="Phobius"/>
    </source>
</evidence>
<gene>
    <name evidence="5" type="ORF">SAMN02745912_02209</name>
</gene>
<keyword evidence="3" id="KW-0472">Membrane</keyword>
<dbReference type="AlphaFoldDB" id="A0A1M6PM23"/>
<evidence type="ECO:0000256" key="2">
    <source>
        <dbReference type="PROSITE-ProRule" id="PRU00284"/>
    </source>
</evidence>
<evidence type="ECO:0000313" key="5">
    <source>
        <dbReference type="EMBL" id="SHK08999.1"/>
    </source>
</evidence>
<accession>A0A1M6PM23</accession>
<dbReference type="GO" id="GO:0016020">
    <property type="term" value="C:membrane"/>
    <property type="evidence" value="ECO:0007669"/>
    <property type="project" value="InterPro"/>
</dbReference>
<dbReference type="Pfam" id="PF00015">
    <property type="entry name" value="MCPsignal"/>
    <property type="match status" value="1"/>
</dbReference>
<dbReference type="PANTHER" id="PTHR32089">
    <property type="entry name" value="METHYL-ACCEPTING CHEMOTAXIS PROTEIN MCPB"/>
    <property type="match status" value="1"/>
</dbReference>
<reference evidence="5 6" key="1">
    <citation type="submission" date="2016-11" db="EMBL/GenBank/DDBJ databases">
        <authorList>
            <person name="Jaros S."/>
            <person name="Januszkiewicz K."/>
            <person name="Wedrychowicz H."/>
        </authorList>
    </citation>
    <scope>NUCLEOTIDE SEQUENCE [LARGE SCALE GENOMIC DNA]</scope>
    <source>
        <strain evidence="5 6">DSM 15212</strain>
    </source>
</reference>
<dbReference type="SUPFAM" id="SSF58104">
    <property type="entry name" value="Methyl-accepting chemotaxis protein (MCP) signaling domain"/>
    <property type="match status" value="1"/>
</dbReference>
<dbReference type="InterPro" id="IPR004089">
    <property type="entry name" value="MCPsignal_dom"/>
</dbReference>
<evidence type="ECO:0000256" key="1">
    <source>
        <dbReference type="ARBA" id="ARBA00023224"/>
    </source>
</evidence>
<name>A0A1M6PM23_PARC5</name>